<dbReference type="PANTHER" id="PTHR42907">
    <property type="entry name" value="FMN-LINKED OXIDOREDUCTASES SUPERFAMILY PROTEIN"/>
    <property type="match status" value="1"/>
</dbReference>
<organism evidence="14 15">
    <name type="scientific">Ruminobacter amylophilus</name>
    <dbReference type="NCBI Taxonomy" id="867"/>
    <lineage>
        <taxon>Bacteria</taxon>
        <taxon>Pseudomonadati</taxon>
        <taxon>Pseudomonadota</taxon>
        <taxon>Gammaproteobacteria</taxon>
        <taxon>Aeromonadales</taxon>
        <taxon>Succinivibrionaceae</taxon>
        <taxon>Ruminobacter</taxon>
    </lineage>
</organism>
<dbReference type="HAMAP" id="MF_02041">
    <property type="entry name" value="DusA_subfam"/>
    <property type="match status" value="1"/>
</dbReference>
<feature type="site" description="Interacts with tRNA; defines subfamily-specific binding signature" evidence="9">
    <location>
        <position position="165"/>
    </location>
</feature>
<name>A0A662ZHS7_9GAMM</name>
<dbReference type="PIRSF" id="PIRSF006621">
    <property type="entry name" value="Dus"/>
    <property type="match status" value="1"/>
</dbReference>
<dbReference type="InterPro" id="IPR004653">
    <property type="entry name" value="DusA"/>
</dbReference>
<comment type="similarity">
    <text evidence="9">Belongs to the Dus family. DusA subfamily.</text>
</comment>
<dbReference type="NCBIfam" id="TIGR00742">
    <property type="entry name" value="yjbN"/>
    <property type="match status" value="1"/>
</dbReference>
<dbReference type="Gene3D" id="3.20.20.70">
    <property type="entry name" value="Aldolase class I"/>
    <property type="match status" value="1"/>
</dbReference>
<evidence type="ECO:0000313" key="14">
    <source>
        <dbReference type="EMBL" id="SFP24552.1"/>
    </source>
</evidence>
<proteinExistence type="inferred from homology"/>
<comment type="similarity">
    <text evidence="10">Belongs to the dus family.</text>
</comment>
<evidence type="ECO:0000256" key="6">
    <source>
        <dbReference type="ARBA" id="ARBA00022857"/>
    </source>
</evidence>
<dbReference type="CDD" id="cd02801">
    <property type="entry name" value="DUS_like_FMN"/>
    <property type="match status" value="1"/>
</dbReference>
<keyword evidence="8 9" id="KW-0560">Oxidoreductase</keyword>
<gene>
    <name evidence="9" type="primary">dusA</name>
    <name evidence="14" type="ORF">SAMN02910344_00860</name>
</gene>
<evidence type="ECO:0000256" key="9">
    <source>
        <dbReference type="HAMAP-Rule" id="MF_02041"/>
    </source>
</evidence>
<feature type="binding site" evidence="9 12">
    <location>
        <position position="153"/>
    </location>
    <ligand>
        <name>FMN</name>
        <dbReference type="ChEBI" id="CHEBI:58210"/>
    </ligand>
</feature>
<evidence type="ECO:0000256" key="11">
    <source>
        <dbReference type="PIRSR" id="PIRSR006621-1"/>
    </source>
</evidence>
<dbReference type="NCBIfam" id="NF008774">
    <property type="entry name" value="PRK11815.1"/>
    <property type="match status" value="1"/>
</dbReference>
<evidence type="ECO:0000259" key="13">
    <source>
        <dbReference type="Pfam" id="PF01207"/>
    </source>
</evidence>
<accession>A0A662ZHS7</accession>
<comment type="catalytic activity">
    <reaction evidence="9">
        <text>5,6-dihydrouridine(20a) in tRNA + NADP(+) = uridine(20a) in tRNA + NADPH + H(+)</text>
        <dbReference type="Rhea" id="RHEA:53344"/>
        <dbReference type="Rhea" id="RHEA-COMP:13535"/>
        <dbReference type="Rhea" id="RHEA-COMP:13536"/>
        <dbReference type="ChEBI" id="CHEBI:15378"/>
        <dbReference type="ChEBI" id="CHEBI:57783"/>
        <dbReference type="ChEBI" id="CHEBI:58349"/>
        <dbReference type="ChEBI" id="CHEBI:65315"/>
        <dbReference type="ChEBI" id="CHEBI:74443"/>
    </reaction>
</comment>
<feature type="domain" description="DUS-like FMN-binding" evidence="13">
    <location>
        <begin position="1"/>
        <end position="302"/>
    </location>
</feature>
<keyword evidence="5 9" id="KW-0819">tRNA processing</keyword>
<comment type="catalytic activity">
    <reaction evidence="9">
        <text>5,6-dihydrouridine(20) in tRNA + NAD(+) = uridine(20) in tRNA + NADH + H(+)</text>
        <dbReference type="Rhea" id="RHEA:53340"/>
        <dbReference type="Rhea" id="RHEA-COMP:13533"/>
        <dbReference type="Rhea" id="RHEA-COMP:13534"/>
        <dbReference type="ChEBI" id="CHEBI:15378"/>
        <dbReference type="ChEBI" id="CHEBI:57540"/>
        <dbReference type="ChEBI" id="CHEBI:57945"/>
        <dbReference type="ChEBI" id="CHEBI:65315"/>
        <dbReference type="ChEBI" id="CHEBI:74443"/>
        <dbReference type="EC" id="1.3.1.91"/>
    </reaction>
</comment>
<keyword evidence="12" id="KW-0547">Nucleotide-binding</keyword>
<keyword evidence="3 9" id="KW-0285">Flavoprotein</keyword>
<dbReference type="GO" id="GO:0102266">
    <property type="term" value="F:tRNA-dihydrouridine20a synthase activity"/>
    <property type="evidence" value="ECO:0007669"/>
    <property type="project" value="RHEA"/>
</dbReference>
<dbReference type="GO" id="GO:0000049">
    <property type="term" value="F:tRNA binding"/>
    <property type="evidence" value="ECO:0007669"/>
    <property type="project" value="UniProtKB-UniRule"/>
</dbReference>
<comment type="function">
    <text evidence="9">Catalyzes the synthesis of 5,6-dihydrouridine (D), a modified base found in the D-loop of most tRNAs, via the reduction of the C5-C6 double bond in target uridines. Specifically modifies U20 and U20a in tRNAs.</text>
</comment>
<dbReference type="InterPro" id="IPR018517">
    <property type="entry name" value="tRNA_hU_synthase_CS"/>
</dbReference>
<dbReference type="Pfam" id="PF01207">
    <property type="entry name" value="Dus"/>
    <property type="match status" value="1"/>
</dbReference>
<dbReference type="EC" id="1.3.1.91" evidence="9"/>
<keyword evidence="4 9" id="KW-0288">FMN</keyword>
<dbReference type="EMBL" id="FOXF01000010">
    <property type="protein sequence ID" value="SFP24552.1"/>
    <property type="molecule type" value="Genomic_DNA"/>
</dbReference>
<comment type="catalytic activity">
    <reaction evidence="9">
        <text>5,6-dihydrouridine(20) in tRNA + NADP(+) = uridine(20) in tRNA + NADPH + H(+)</text>
        <dbReference type="Rhea" id="RHEA:53336"/>
        <dbReference type="Rhea" id="RHEA-COMP:13533"/>
        <dbReference type="Rhea" id="RHEA-COMP:13534"/>
        <dbReference type="ChEBI" id="CHEBI:15378"/>
        <dbReference type="ChEBI" id="CHEBI:57783"/>
        <dbReference type="ChEBI" id="CHEBI:58349"/>
        <dbReference type="ChEBI" id="CHEBI:65315"/>
        <dbReference type="ChEBI" id="CHEBI:74443"/>
        <dbReference type="EC" id="1.3.1.91"/>
    </reaction>
</comment>
<dbReference type="AlphaFoldDB" id="A0A662ZHS7"/>
<evidence type="ECO:0000256" key="1">
    <source>
        <dbReference type="ARBA" id="ARBA00001917"/>
    </source>
</evidence>
<dbReference type="GO" id="GO:0010181">
    <property type="term" value="F:FMN binding"/>
    <property type="evidence" value="ECO:0007669"/>
    <property type="project" value="UniProtKB-UniRule"/>
</dbReference>
<comment type="caution">
    <text evidence="9">Lacks conserved residue(s) required for the propagation of feature annotation.</text>
</comment>
<feature type="binding site" evidence="9 12">
    <location>
        <begin position="215"/>
        <end position="216"/>
    </location>
    <ligand>
        <name>FMN</name>
        <dbReference type="ChEBI" id="CHEBI:58210"/>
    </ligand>
</feature>
<feature type="site" description="Interacts with tRNA; defines subfamily-specific binding signature" evidence="9">
    <location>
        <position position="282"/>
    </location>
</feature>
<feature type="site" description="Interacts with tRNA" evidence="9">
    <location>
        <position position="168"/>
    </location>
</feature>
<dbReference type="Proteomes" id="UP000243745">
    <property type="component" value="Unassembled WGS sequence"/>
</dbReference>
<feature type="site" description="Interacts with tRNA; defines subfamily-specific binding signature" evidence="9">
    <location>
        <position position="285"/>
    </location>
</feature>
<evidence type="ECO:0000256" key="3">
    <source>
        <dbReference type="ARBA" id="ARBA00022630"/>
    </source>
</evidence>
<feature type="binding site" evidence="9 12">
    <location>
        <position position="52"/>
    </location>
    <ligand>
        <name>FMN</name>
        <dbReference type="ChEBI" id="CHEBI:58210"/>
    </ligand>
</feature>
<evidence type="ECO:0000256" key="12">
    <source>
        <dbReference type="PIRSR" id="PIRSR006621-2"/>
    </source>
</evidence>
<dbReference type="GO" id="GO:0050660">
    <property type="term" value="F:flavin adenine dinucleotide binding"/>
    <property type="evidence" value="ECO:0007669"/>
    <property type="project" value="InterPro"/>
</dbReference>
<dbReference type="InterPro" id="IPR001269">
    <property type="entry name" value="DUS_fam"/>
</dbReference>
<feature type="binding site" evidence="9 12">
    <location>
        <position position="121"/>
    </location>
    <ligand>
        <name>FMN</name>
        <dbReference type="ChEBI" id="CHEBI:58210"/>
    </ligand>
</feature>
<evidence type="ECO:0000256" key="4">
    <source>
        <dbReference type="ARBA" id="ARBA00022643"/>
    </source>
</evidence>
<comment type="cofactor">
    <cofactor evidence="1 9 10 12">
        <name>FMN</name>
        <dbReference type="ChEBI" id="CHEBI:58210"/>
    </cofactor>
</comment>
<dbReference type="SUPFAM" id="SSF51395">
    <property type="entry name" value="FMN-linked oxidoreductases"/>
    <property type="match status" value="1"/>
</dbReference>
<evidence type="ECO:0000256" key="5">
    <source>
        <dbReference type="ARBA" id="ARBA00022694"/>
    </source>
</evidence>
<keyword evidence="2 9" id="KW-0820">tRNA-binding</keyword>
<keyword evidence="7 9" id="KW-0694">RNA-binding</keyword>
<reference evidence="14 15" key="1">
    <citation type="submission" date="2016-10" db="EMBL/GenBank/DDBJ databases">
        <authorList>
            <person name="Varghese N."/>
            <person name="Submissions S."/>
        </authorList>
    </citation>
    <scope>NUCLEOTIDE SEQUENCE [LARGE SCALE GENOMIC DNA]</scope>
    <source>
        <strain evidence="14 15">DSM 1361</strain>
    </source>
</reference>
<sequence>MLDLTDRHFRYLCRILSKNMLLYTELVTTGAIIYGKGDYLAYNQEEHPVSLQLGGANPEHLAICARKGKDRGYDEINLNVGCPSDRVQNGSFGAVLMRSPELVCDCIKAMKDAVDIPVTVKTRLGVDELNSYDYIHSFLDKMIQAGVDGVTLHARMAFLKGMSPKENRDKPPLDYERVYALKKDFPQLHLSINGNINSLNDALKHLEHVDGVMMGRAIYQNPYMLADADELIFGEKQTRKLSRKECIRACYPYIENYLSQGGALKHISRHFLGMFNNCPNSRQYRQYIAMNHYKEGADLKVLETAMSFVPDDSEQTAS</sequence>
<comment type="catalytic activity">
    <reaction evidence="9">
        <text>5,6-dihydrouridine(20a) in tRNA + NAD(+) = uridine(20a) in tRNA + NADH + H(+)</text>
        <dbReference type="Rhea" id="RHEA:53348"/>
        <dbReference type="Rhea" id="RHEA-COMP:13535"/>
        <dbReference type="Rhea" id="RHEA-COMP:13536"/>
        <dbReference type="ChEBI" id="CHEBI:15378"/>
        <dbReference type="ChEBI" id="CHEBI:57540"/>
        <dbReference type="ChEBI" id="CHEBI:57945"/>
        <dbReference type="ChEBI" id="CHEBI:65315"/>
        <dbReference type="ChEBI" id="CHEBI:74443"/>
    </reaction>
</comment>
<evidence type="ECO:0000256" key="10">
    <source>
        <dbReference type="PIRNR" id="PIRNR006621"/>
    </source>
</evidence>
<dbReference type="InterPro" id="IPR035587">
    <property type="entry name" value="DUS-like_FMN-bd"/>
</dbReference>
<feature type="site" description="Interacts with tRNA" evidence="9">
    <location>
        <position position="79"/>
    </location>
</feature>
<keyword evidence="6 9" id="KW-0521">NADP</keyword>
<evidence type="ECO:0000256" key="8">
    <source>
        <dbReference type="ARBA" id="ARBA00023002"/>
    </source>
</evidence>
<dbReference type="PANTHER" id="PTHR42907:SF1">
    <property type="entry name" value="FMN-LINKED OXIDOREDUCTASES SUPERFAMILY PROTEIN"/>
    <property type="match status" value="1"/>
</dbReference>
<evidence type="ECO:0000313" key="15">
    <source>
        <dbReference type="Proteomes" id="UP000243745"/>
    </source>
</evidence>
<dbReference type="GO" id="GO:0102264">
    <property type="term" value="F:tRNA-dihydrouridine20 synthase activity"/>
    <property type="evidence" value="ECO:0007669"/>
    <property type="project" value="UniProtKB-EC"/>
</dbReference>
<evidence type="ECO:0000256" key="2">
    <source>
        <dbReference type="ARBA" id="ARBA00022555"/>
    </source>
</evidence>
<dbReference type="PROSITE" id="PS01136">
    <property type="entry name" value="UPF0034"/>
    <property type="match status" value="1"/>
</dbReference>
<feature type="active site" description="Proton donor" evidence="9 11">
    <location>
        <position position="82"/>
    </location>
</feature>
<dbReference type="Gene3D" id="1.20.120.1460">
    <property type="match status" value="1"/>
</dbReference>
<keyword evidence="15" id="KW-1185">Reference proteome</keyword>
<evidence type="ECO:0000256" key="7">
    <source>
        <dbReference type="ARBA" id="ARBA00022884"/>
    </source>
</evidence>
<protein>
    <recommendedName>
        <fullName evidence="9">tRNA-dihydrouridine(20/20a) synthase</fullName>
        <ecNumber evidence="9">1.3.1.91</ecNumber>
    </recommendedName>
    <alternativeName>
        <fullName evidence="9">U20-specific dihydrouridine synthase</fullName>
        <shortName evidence="9">U20-specific Dus</shortName>
    </alternativeName>
    <alternativeName>
        <fullName evidence="9">tRNA-dihydrouridine synthase A</fullName>
    </alternativeName>
</protein>
<dbReference type="InterPro" id="IPR013785">
    <property type="entry name" value="Aldolase_TIM"/>
</dbReference>